<dbReference type="RefSeq" id="WP_102331828.1">
    <property type="nucleotide sequence ID" value="NZ_CP058566.2"/>
</dbReference>
<dbReference type="Pfam" id="PF14373">
    <property type="entry name" value="Imm_superinfect"/>
    <property type="match status" value="1"/>
</dbReference>
<dbReference type="EMBL" id="JQAN02000008">
    <property type="protein sequence ID" value="PPD58420.1"/>
    <property type="molecule type" value="Genomic_DNA"/>
</dbReference>
<evidence type="ECO:0000313" key="2">
    <source>
        <dbReference type="Proteomes" id="UP000235653"/>
    </source>
</evidence>
<organism evidence="1 2">
    <name type="scientific">Dehalogenimonas etheniformans</name>
    <dbReference type="NCBI Taxonomy" id="1536648"/>
    <lineage>
        <taxon>Bacteria</taxon>
        <taxon>Bacillati</taxon>
        <taxon>Chloroflexota</taxon>
        <taxon>Dehalococcoidia</taxon>
        <taxon>Dehalococcoidales</taxon>
        <taxon>Dehalococcoidaceae</taxon>
        <taxon>Dehalogenimonas</taxon>
    </lineage>
</organism>
<sequence length="64" mass="7359">MFGFFFGGFFGFIAFLFSVVLYFLPTIIAVAGRRRNTFAIFLLNLLLGWTFIGWVIALVWSVKK</sequence>
<dbReference type="InterPro" id="IPR016410">
    <property type="entry name" value="Phage_imm"/>
</dbReference>
<dbReference type="OrthoDB" id="9814116at2"/>
<comment type="caution">
    <text evidence="1">The sequence shown here is derived from an EMBL/GenBank/DDBJ whole genome shotgun (WGS) entry which is preliminary data.</text>
</comment>
<protein>
    <submittedName>
        <fullName evidence="1">Superinfection immunity protein</fullName>
    </submittedName>
</protein>
<accession>A0A2P5P806</accession>
<proteinExistence type="predicted"/>
<gene>
    <name evidence="1" type="ORF">JP09_004420</name>
</gene>
<reference evidence="1 2" key="1">
    <citation type="journal article" date="2017" name="ISME J.">
        <title>Grape pomace compost harbors organohalide-respiring Dehalogenimonas species with novel reductive dehalogenase genes.</title>
        <authorList>
            <person name="Yang Y."/>
            <person name="Higgins S.A."/>
            <person name="Yan J."/>
            <person name="Simsir B."/>
            <person name="Chourey K."/>
            <person name="Iyer R."/>
            <person name="Hettich R.L."/>
            <person name="Baldwin B."/>
            <person name="Ogles D.M."/>
            <person name="Loffler F.E."/>
        </authorList>
    </citation>
    <scope>NUCLEOTIDE SEQUENCE [LARGE SCALE GENOMIC DNA]</scope>
    <source>
        <strain evidence="1 2">GP</strain>
    </source>
</reference>
<name>A0A2P5P806_9CHLR</name>
<dbReference type="AlphaFoldDB" id="A0A2P5P806"/>
<dbReference type="Proteomes" id="UP000235653">
    <property type="component" value="Unassembled WGS sequence"/>
</dbReference>
<keyword evidence="2" id="KW-1185">Reference proteome</keyword>
<evidence type="ECO:0000313" key="1">
    <source>
        <dbReference type="EMBL" id="PPD58420.1"/>
    </source>
</evidence>